<dbReference type="RefSeq" id="WP_016553921.1">
    <property type="nucleotide sequence ID" value="NZ_AEYE02000011.1"/>
</dbReference>
<dbReference type="Proteomes" id="UP000014411">
    <property type="component" value="Unassembled WGS sequence"/>
</dbReference>
<protein>
    <submittedName>
        <fullName evidence="1">Uncharacterized protein</fullName>
    </submittedName>
</protein>
<comment type="caution">
    <text evidence="1">The sequence shown here is derived from an EMBL/GenBank/DDBJ whole genome shotgun (WGS) entry which is preliminary data.</text>
</comment>
<accession>S3HIQ7</accession>
<dbReference type="HOGENOM" id="CLU_1601351_0_0_5"/>
<keyword evidence="2" id="KW-1185">Reference proteome</keyword>
<evidence type="ECO:0000313" key="2">
    <source>
        <dbReference type="Proteomes" id="UP000014411"/>
    </source>
</evidence>
<sequence length="166" mass="18914">MAENGGSGRERAERREEIKLRLEYLKTAISLLATCSILFAALQWFEANRLADHTVYQKMTSDWQAQLQTFVAKPDLRPYFFEGKTMKDDDPNRNLILAVAESRLDVMDAILSFAARRWSHKTYEGWRNTFMVAFGSSPVLCDLMKQGVDEYGLIVPIAKAGCNPTR</sequence>
<dbReference type="AlphaFoldDB" id="S3HIQ7"/>
<reference evidence="1 2" key="1">
    <citation type="journal article" date="2012" name="J. Bacteriol.">
        <title>Genome sequence of Rhizobium grahamii CCGE502, a broad-host-range symbiont with low nodulation competitiveness in Phaseolus vulgaris.</title>
        <authorList>
            <person name="Althabegoiti M.J."/>
            <person name="Lozano L."/>
            <person name="Torres-Tejerizo G."/>
            <person name="Ormeno-Orrillo E."/>
            <person name="Rogel M.A."/>
            <person name="Gonzalez V."/>
            <person name="Martinez-Romero E."/>
        </authorList>
    </citation>
    <scope>NUCLEOTIDE SEQUENCE [LARGE SCALE GENOMIC DNA]</scope>
    <source>
        <strain evidence="1 2">CCGE 502</strain>
    </source>
</reference>
<name>S3HIQ7_9HYPH</name>
<gene>
    <name evidence="1" type="ORF">RGCCGE502_09415</name>
</gene>
<dbReference type="EMBL" id="AEYE02000011">
    <property type="protein sequence ID" value="EPE98634.1"/>
    <property type="molecule type" value="Genomic_DNA"/>
</dbReference>
<evidence type="ECO:0000313" key="1">
    <source>
        <dbReference type="EMBL" id="EPE98634.1"/>
    </source>
</evidence>
<organism evidence="1 2">
    <name type="scientific">Rhizobium grahamii CCGE 502</name>
    <dbReference type="NCBI Taxonomy" id="990285"/>
    <lineage>
        <taxon>Bacteria</taxon>
        <taxon>Pseudomonadati</taxon>
        <taxon>Pseudomonadota</taxon>
        <taxon>Alphaproteobacteria</taxon>
        <taxon>Hyphomicrobiales</taxon>
        <taxon>Rhizobiaceae</taxon>
        <taxon>Rhizobium/Agrobacterium group</taxon>
        <taxon>Rhizobium</taxon>
    </lineage>
</organism>
<proteinExistence type="predicted"/>